<evidence type="ECO:0008006" key="3">
    <source>
        <dbReference type="Google" id="ProtNLM"/>
    </source>
</evidence>
<dbReference type="EMBL" id="WTVM01000210">
    <property type="protein sequence ID" value="NMG05111.1"/>
    <property type="molecule type" value="Genomic_DNA"/>
</dbReference>
<reference evidence="1" key="1">
    <citation type="submission" date="2019-12" db="EMBL/GenBank/DDBJ databases">
        <title>Comparative genomics gives insights into the taxonomy of the Azoarcus-Aromatoleum group and reveals separate origins of nif in the plant-associated Azoarcus and non-plant-associated Aromatoleum sub-groups.</title>
        <authorList>
            <person name="Lafos M."/>
            <person name="Maluk M."/>
            <person name="Batista M."/>
            <person name="Junghare M."/>
            <person name="Carmona M."/>
            <person name="Faoro H."/>
            <person name="Cruz L.M."/>
            <person name="Battistoni F."/>
            <person name="De Souza E."/>
            <person name="Pedrosa F."/>
            <person name="Chen W.-M."/>
            <person name="Poole P.S."/>
            <person name="Dixon R.A."/>
            <person name="James E.K."/>
        </authorList>
    </citation>
    <scope>NUCLEOTIDE SEQUENCE</scope>
    <source>
        <strain evidence="1">NSC3</strain>
    </source>
</reference>
<dbReference type="Proteomes" id="UP000599523">
    <property type="component" value="Unassembled WGS sequence"/>
</dbReference>
<gene>
    <name evidence="1" type="ORF">GPA21_19415</name>
</gene>
<proteinExistence type="predicted"/>
<organism evidence="1 2">
    <name type="scientific">Azoarcus taiwanensis</name>
    <dbReference type="NCBI Taxonomy" id="666964"/>
    <lineage>
        <taxon>Bacteria</taxon>
        <taxon>Pseudomonadati</taxon>
        <taxon>Pseudomonadota</taxon>
        <taxon>Betaproteobacteria</taxon>
        <taxon>Rhodocyclales</taxon>
        <taxon>Zoogloeaceae</taxon>
        <taxon>Azoarcus</taxon>
    </lineage>
</organism>
<name>A0A972F9Z3_9RHOO</name>
<evidence type="ECO:0000313" key="1">
    <source>
        <dbReference type="EMBL" id="NMG05111.1"/>
    </source>
</evidence>
<dbReference type="AlphaFoldDB" id="A0A972F9Z3"/>
<sequence length="476" mass="51134">MTDLKQILDHKPDGGDASAPTSSGSLLADRLRALSLVTEALGAMVRADCLALAERNTCIDAFEREADGLMRELLVEPSIIRLPARSYRALAAGARDCCANLLLAYRSCIGLAGYEDRGGKLNLRFLRAAGRFLKWQGLARGPAHPALWAWLGAALAQMRADSGQGGAEPRMPETAWHSELTRMLAIAGSGYDRIPIRALPALEVLRRRLLPQCELSMQPGGDWLLALPLDASSAPMRPAAAASDPGPQLYFSVRKALDSASRCEAALAAGVTPDLLGFPGLERDDLHRALSHLTKCWGTAGAARRSRRHGVDSDVYLVSGQHAIHSALCDGLPQGIVRCRLVDISKHGARVLVAGHRGGRLEIGDLVAFRPSDGSAWHVGHIRRVWQEAEDELSLGIETLAAHAVRGYLDDGRSGCDVIVCGPLTRRSSVRLIAPSDWSGACETLFLKANQTVRKIRLDGRAALTDDAVLCVCNVL</sequence>
<accession>A0A972F9Z3</accession>
<comment type="caution">
    <text evidence="1">The sequence shown here is derived from an EMBL/GenBank/DDBJ whole genome shotgun (WGS) entry which is preliminary data.</text>
</comment>
<evidence type="ECO:0000313" key="2">
    <source>
        <dbReference type="Proteomes" id="UP000599523"/>
    </source>
</evidence>
<keyword evidence="2" id="KW-1185">Reference proteome</keyword>
<dbReference type="RefSeq" id="WP_168989724.1">
    <property type="nucleotide sequence ID" value="NZ_CAWPHM010000123.1"/>
</dbReference>
<protein>
    <recommendedName>
        <fullName evidence="3">PilZ domain-containing protein</fullName>
    </recommendedName>
</protein>